<dbReference type="AlphaFoldDB" id="A0AAT9FJG6"/>
<organism evidence="2">
    <name type="scientific">Oceaniferula spumae</name>
    <dbReference type="NCBI Taxonomy" id="2979115"/>
    <lineage>
        <taxon>Bacteria</taxon>
        <taxon>Pseudomonadati</taxon>
        <taxon>Verrucomicrobiota</taxon>
        <taxon>Verrucomicrobiia</taxon>
        <taxon>Verrucomicrobiales</taxon>
        <taxon>Verrucomicrobiaceae</taxon>
        <taxon>Oceaniferula</taxon>
    </lineage>
</organism>
<name>A0AAT9FJG6_9BACT</name>
<dbReference type="NCBIfam" id="TIGR02595">
    <property type="entry name" value="PEP_CTERM"/>
    <property type="match status" value="1"/>
</dbReference>
<evidence type="ECO:0000313" key="2">
    <source>
        <dbReference type="EMBL" id="BDS06103.1"/>
    </source>
</evidence>
<protein>
    <recommendedName>
        <fullName evidence="1">Ice-binding protein C-terminal domain-containing protein</fullName>
    </recommendedName>
</protein>
<dbReference type="KEGG" id="osu:NT6N_11430"/>
<reference evidence="2" key="1">
    <citation type="submission" date="2024-07" db="EMBL/GenBank/DDBJ databases">
        <title>Complete genome sequence of Verrucomicrobiaceae bacterium NT6N.</title>
        <authorList>
            <person name="Huang C."/>
            <person name="Takami H."/>
            <person name="Hamasaki K."/>
        </authorList>
    </citation>
    <scope>NUCLEOTIDE SEQUENCE</scope>
    <source>
        <strain evidence="2">NT6N</strain>
    </source>
</reference>
<proteinExistence type="predicted"/>
<sequence>MSVLGTGVSQAVVTMALTTADVNAAAGNTTHNFNQSFTDSNGVAVTLNFLFAASESPNGLGNPSFGVQAVTGSGRLGIDSVNGHDLGANGSNSFNLNEVFTLTVSYVSATGVPSGQTLQIVDFAFTNIDAFRAGATNGSVTYNWDSSARSATQSQTNAGTGAISGVSDDQTFDLLGGDYVATLSISSQTGSSPSGMRFGTDGFDATITTVTVPEPSSAALLGLGGIALILRRRK</sequence>
<gene>
    <name evidence="2" type="ORF">NT6N_11430</name>
</gene>
<dbReference type="EMBL" id="AP026866">
    <property type="protein sequence ID" value="BDS06103.1"/>
    <property type="molecule type" value="Genomic_DNA"/>
</dbReference>
<evidence type="ECO:0000259" key="1">
    <source>
        <dbReference type="Pfam" id="PF07589"/>
    </source>
</evidence>
<dbReference type="InterPro" id="IPR013424">
    <property type="entry name" value="Ice-binding_C"/>
</dbReference>
<accession>A0AAT9FJG6</accession>
<feature type="domain" description="Ice-binding protein C-terminal" evidence="1">
    <location>
        <begin position="211"/>
        <end position="233"/>
    </location>
</feature>
<dbReference type="Pfam" id="PF07589">
    <property type="entry name" value="PEP-CTERM"/>
    <property type="match status" value="1"/>
</dbReference>